<evidence type="ECO:0000256" key="1">
    <source>
        <dbReference type="SAM" id="Phobius"/>
    </source>
</evidence>
<evidence type="ECO:0000313" key="3">
    <source>
        <dbReference type="EMBL" id="MBA0664774.1"/>
    </source>
</evidence>
<dbReference type="Proteomes" id="UP000593573">
    <property type="component" value="Unassembled WGS sequence"/>
</dbReference>
<dbReference type="Pfam" id="PF05695">
    <property type="entry name" value="Ycf2"/>
    <property type="match status" value="1"/>
</dbReference>
<comment type="caution">
    <text evidence="3">The sequence shown here is derived from an EMBL/GenBank/DDBJ whole genome shotgun (WGS) entry which is preliminary data.</text>
</comment>
<organism evidence="3 4">
    <name type="scientific">Gossypium klotzschianum</name>
    <dbReference type="NCBI Taxonomy" id="34286"/>
    <lineage>
        <taxon>Eukaryota</taxon>
        <taxon>Viridiplantae</taxon>
        <taxon>Streptophyta</taxon>
        <taxon>Embryophyta</taxon>
        <taxon>Tracheophyta</taxon>
        <taxon>Spermatophyta</taxon>
        <taxon>Magnoliopsida</taxon>
        <taxon>eudicotyledons</taxon>
        <taxon>Gunneridae</taxon>
        <taxon>Pentapetalae</taxon>
        <taxon>rosids</taxon>
        <taxon>malvids</taxon>
        <taxon>Malvales</taxon>
        <taxon>Malvaceae</taxon>
        <taxon>Malvoideae</taxon>
        <taxon>Gossypium</taxon>
    </lineage>
</organism>
<name>A0A7J8VQP6_9ROSI</name>
<keyword evidence="1" id="KW-1133">Transmembrane helix</keyword>
<dbReference type="InterPro" id="IPR056777">
    <property type="entry name" value="Ycf2_N"/>
</dbReference>
<keyword evidence="1" id="KW-0812">Transmembrane</keyword>
<evidence type="ECO:0000259" key="2">
    <source>
        <dbReference type="Pfam" id="PF05695"/>
    </source>
</evidence>
<sequence>RSPNFQEFLYSILFLLLVAGYLIRTHLLFVSRAYIALEQLGDSLEDIRGSTLAATCYRVVVPLMGSNQYVLRRNI</sequence>
<protein>
    <recommendedName>
        <fullName evidence="2">Ycf2 N-terminal domain-containing protein</fullName>
    </recommendedName>
</protein>
<reference evidence="3 4" key="1">
    <citation type="journal article" date="2019" name="Genome Biol. Evol.">
        <title>Insights into the evolution of the New World diploid cottons (Gossypium, subgenus Houzingenia) based on genome sequencing.</title>
        <authorList>
            <person name="Grover C.E."/>
            <person name="Arick M.A. 2nd"/>
            <person name="Thrash A."/>
            <person name="Conover J.L."/>
            <person name="Sanders W.S."/>
            <person name="Peterson D.G."/>
            <person name="Frelichowski J.E."/>
            <person name="Scheffler J.A."/>
            <person name="Scheffler B.E."/>
            <person name="Wendel J.F."/>
        </authorList>
    </citation>
    <scope>NUCLEOTIDE SEQUENCE [LARGE SCALE GENOMIC DNA]</scope>
    <source>
        <strain evidence="3">57</strain>
        <tissue evidence="3">Leaf</tissue>
    </source>
</reference>
<dbReference type="EMBL" id="JABFAB010000011">
    <property type="protein sequence ID" value="MBA0664774.1"/>
    <property type="molecule type" value="Genomic_DNA"/>
</dbReference>
<feature type="domain" description="Ycf2 N-terminal" evidence="2">
    <location>
        <begin position="1"/>
        <end position="35"/>
    </location>
</feature>
<keyword evidence="1" id="KW-0472">Membrane</keyword>
<proteinExistence type="predicted"/>
<keyword evidence="4" id="KW-1185">Reference proteome</keyword>
<accession>A0A7J8VQP6</accession>
<gene>
    <name evidence="3" type="ORF">Goklo_004725</name>
</gene>
<dbReference type="AlphaFoldDB" id="A0A7J8VQP6"/>
<evidence type="ECO:0000313" key="4">
    <source>
        <dbReference type="Proteomes" id="UP000593573"/>
    </source>
</evidence>
<feature type="non-terminal residue" evidence="3">
    <location>
        <position position="1"/>
    </location>
</feature>
<feature type="transmembrane region" description="Helical" evidence="1">
    <location>
        <begin position="12"/>
        <end position="30"/>
    </location>
</feature>